<organism evidence="1 2">
    <name type="scientific">Biomphalaria glabrata</name>
    <name type="common">Bloodfluke planorb</name>
    <name type="synonym">Freshwater snail</name>
    <dbReference type="NCBI Taxonomy" id="6526"/>
    <lineage>
        <taxon>Eukaryota</taxon>
        <taxon>Metazoa</taxon>
        <taxon>Spiralia</taxon>
        <taxon>Lophotrochozoa</taxon>
        <taxon>Mollusca</taxon>
        <taxon>Gastropoda</taxon>
        <taxon>Heterobranchia</taxon>
        <taxon>Euthyneura</taxon>
        <taxon>Panpulmonata</taxon>
        <taxon>Hygrophila</taxon>
        <taxon>Lymnaeoidea</taxon>
        <taxon>Planorbidae</taxon>
        <taxon>Biomphalaria</taxon>
    </lineage>
</organism>
<reference evidence="1" key="1">
    <citation type="submission" date="2020-05" db="UniProtKB">
        <authorList>
            <consortium name="EnsemblMetazoa"/>
        </authorList>
    </citation>
    <scope>IDENTIFICATION</scope>
    <source>
        <strain evidence="1">BB02</strain>
    </source>
</reference>
<name>A0A2C9LSN2_BIOGL</name>
<dbReference type="EnsemblMetazoa" id="BGLB034540-RA">
    <property type="protein sequence ID" value="BGLB034540-PA"/>
    <property type="gene ID" value="BGLB034540"/>
</dbReference>
<accession>A0A2C9LSN2</accession>
<sequence>MEESRYISSRKFVKLEQKRKSHYIKNPPYSNNSLSAMDLTTQQMLRAYYTGKTAIVQTPKKRSSNFNKALSAEQSACHSSDFNKALSAEQSACSGDYFPLYINQLIKEVLVATYSLITQKASQLLYILSLVNLFCRQTNELQASVPGSASLFHGHFGF</sequence>
<proteinExistence type="predicted"/>
<evidence type="ECO:0000313" key="2">
    <source>
        <dbReference type="Proteomes" id="UP000076420"/>
    </source>
</evidence>
<dbReference type="KEGG" id="bgt:106077697"/>
<protein>
    <submittedName>
        <fullName evidence="1">Uncharacterized protein</fullName>
    </submittedName>
</protein>
<dbReference type="Proteomes" id="UP000076420">
    <property type="component" value="Unassembled WGS sequence"/>
</dbReference>
<evidence type="ECO:0000313" key="1">
    <source>
        <dbReference type="EnsemblMetazoa" id="BGLB034540-PA"/>
    </source>
</evidence>
<gene>
    <name evidence="1" type="primary">106077697</name>
</gene>
<dbReference type="VEuPathDB" id="VectorBase:BGLB034540"/>
<dbReference type="AlphaFoldDB" id="A0A2C9LSN2"/>